<keyword evidence="2 4" id="KW-0560">Oxidoreductase</keyword>
<accession>F4R6Q1</accession>
<dbReference type="PANTHER" id="PTHR11699">
    <property type="entry name" value="ALDEHYDE DEHYDROGENASE-RELATED"/>
    <property type="match status" value="1"/>
</dbReference>
<dbReference type="InterPro" id="IPR029510">
    <property type="entry name" value="Ald_DH_CS_GLU"/>
</dbReference>
<dbReference type="Pfam" id="PF00171">
    <property type="entry name" value="Aldedh"/>
    <property type="match status" value="1"/>
</dbReference>
<evidence type="ECO:0000256" key="1">
    <source>
        <dbReference type="ARBA" id="ARBA00009986"/>
    </source>
</evidence>
<dbReference type="GeneID" id="18921454"/>
<dbReference type="InterPro" id="IPR016163">
    <property type="entry name" value="Ald_DH_C"/>
</dbReference>
<dbReference type="InterPro" id="IPR015590">
    <property type="entry name" value="Aldehyde_DH_dom"/>
</dbReference>
<dbReference type="FunFam" id="3.40.605.10:FF:000026">
    <property type="entry name" value="Aldehyde dehydrogenase, putative"/>
    <property type="match status" value="1"/>
</dbReference>
<dbReference type="VEuPathDB" id="FungiDB:MELLADRAFT_101708"/>
<dbReference type="RefSeq" id="XP_007404292.1">
    <property type="nucleotide sequence ID" value="XM_007404230.1"/>
</dbReference>
<organism evidence="7">
    <name type="scientific">Melampsora larici-populina (strain 98AG31 / pathotype 3-4-7)</name>
    <name type="common">Poplar leaf rust fungus</name>
    <dbReference type="NCBI Taxonomy" id="747676"/>
    <lineage>
        <taxon>Eukaryota</taxon>
        <taxon>Fungi</taxon>
        <taxon>Dikarya</taxon>
        <taxon>Basidiomycota</taxon>
        <taxon>Pucciniomycotina</taxon>
        <taxon>Pucciniomycetes</taxon>
        <taxon>Pucciniales</taxon>
        <taxon>Melampsoraceae</taxon>
        <taxon>Melampsora</taxon>
    </lineage>
</organism>
<dbReference type="SUPFAM" id="SSF53720">
    <property type="entry name" value="ALDH-like"/>
    <property type="match status" value="1"/>
</dbReference>
<dbReference type="Gene3D" id="3.40.309.10">
    <property type="entry name" value="Aldehyde Dehydrogenase, Chain A, domain 2"/>
    <property type="match status" value="1"/>
</dbReference>
<evidence type="ECO:0000313" key="7">
    <source>
        <dbReference type="Proteomes" id="UP000001072"/>
    </source>
</evidence>
<sequence>MPPSLTLNFPSDANLDPVTLPTGLFINNEFVDAEDLITLEIIDPATEDVLGRVASAGEADVDKAVEAATKAYNESWGFRTPGHQRGRLMIELAQAMEANADTLAAIESLDSGKAYSFSRNFDVPEAANCLRYYGGWADKNHGQVIEVNDSKMAYTRHEPIGVVGQLIPCLLMFVWKIGPALATGNTIVIKPSELTPLSALFMAELISKIFPPGVINIIFGSGPTAGKALASHMKVGKIAFTGSTAVGKLIMKAAAESNLKDVTLELGGKSPNIIFQDADLEQAVKWAAFGVFFNQGQTCAAGSRVYVQESIYDEFVKELEKYTKNLKIGSPFNQDTFHGPQISQQQFNRIMNYIKSGEEDGAKVLIGGKRYGDQGYFIQPTIFIDVKPDMKIVKEEIFGPVVTISKFKEEEDLIRLANDSIYGLAASVFTKDINRALNTSNQLKAGTIWINCYSKVHAQVPFGGFKQSGIGREMGEYALKNYTSVKAVHVNLSEKL</sequence>
<protein>
    <recommendedName>
        <fullName evidence="5">Aldehyde dehydrogenase domain-containing protein</fullName>
    </recommendedName>
</protein>
<dbReference type="CDD" id="cd07091">
    <property type="entry name" value="ALDH_F1-2_Ald2-like"/>
    <property type="match status" value="1"/>
</dbReference>
<dbReference type="InterPro" id="IPR016160">
    <property type="entry name" value="Ald_DH_CS_CYS"/>
</dbReference>
<dbReference type="AlphaFoldDB" id="F4R6Q1"/>
<dbReference type="FunCoup" id="F4R6Q1">
    <property type="interactions" value="263"/>
</dbReference>
<dbReference type="FunFam" id="3.40.605.10:FF:000050">
    <property type="entry name" value="Aldehyde dehydrogenase, mitochondrial"/>
    <property type="match status" value="1"/>
</dbReference>
<dbReference type="InParanoid" id="F4R6Q1"/>
<gene>
    <name evidence="6" type="ORF">MELLADRAFT_101708</name>
</gene>
<evidence type="ECO:0000256" key="2">
    <source>
        <dbReference type="ARBA" id="ARBA00023002"/>
    </source>
</evidence>
<dbReference type="STRING" id="747676.F4R6Q1"/>
<feature type="active site" evidence="3">
    <location>
        <position position="265"/>
    </location>
</feature>
<dbReference type="eggNOG" id="KOG2450">
    <property type="taxonomic scope" value="Eukaryota"/>
</dbReference>
<dbReference type="PROSITE" id="PS00070">
    <property type="entry name" value="ALDEHYDE_DEHYDR_CYS"/>
    <property type="match status" value="1"/>
</dbReference>
<proteinExistence type="inferred from homology"/>
<comment type="similarity">
    <text evidence="1 4">Belongs to the aldehyde dehydrogenase family.</text>
</comment>
<evidence type="ECO:0000256" key="4">
    <source>
        <dbReference type="RuleBase" id="RU003345"/>
    </source>
</evidence>
<dbReference type="PROSITE" id="PS00687">
    <property type="entry name" value="ALDEHYDE_DEHYDR_GLU"/>
    <property type="match status" value="1"/>
</dbReference>
<reference evidence="7" key="1">
    <citation type="journal article" date="2011" name="Proc. Natl. Acad. Sci. U.S.A.">
        <title>Obligate biotrophy features unraveled by the genomic analysis of rust fungi.</title>
        <authorList>
            <person name="Duplessis S."/>
            <person name="Cuomo C.A."/>
            <person name="Lin Y.-C."/>
            <person name="Aerts A."/>
            <person name="Tisserant E."/>
            <person name="Veneault-Fourrey C."/>
            <person name="Joly D.L."/>
            <person name="Hacquard S."/>
            <person name="Amselem J."/>
            <person name="Cantarel B.L."/>
            <person name="Chiu R."/>
            <person name="Coutinho P.M."/>
            <person name="Feau N."/>
            <person name="Field M."/>
            <person name="Frey P."/>
            <person name="Gelhaye E."/>
            <person name="Goldberg J."/>
            <person name="Grabherr M.G."/>
            <person name="Kodira C.D."/>
            <person name="Kohler A."/>
            <person name="Kuees U."/>
            <person name="Lindquist E.A."/>
            <person name="Lucas S.M."/>
            <person name="Mago R."/>
            <person name="Mauceli E."/>
            <person name="Morin E."/>
            <person name="Murat C."/>
            <person name="Pangilinan J.L."/>
            <person name="Park R."/>
            <person name="Pearson M."/>
            <person name="Quesneville H."/>
            <person name="Rouhier N."/>
            <person name="Sakthikumar S."/>
            <person name="Salamov A.A."/>
            <person name="Schmutz J."/>
            <person name="Selles B."/>
            <person name="Shapiro H."/>
            <person name="Tanguay P."/>
            <person name="Tuskan G.A."/>
            <person name="Henrissat B."/>
            <person name="Van de Peer Y."/>
            <person name="Rouze P."/>
            <person name="Ellis J.G."/>
            <person name="Dodds P.N."/>
            <person name="Schein J.E."/>
            <person name="Zhong S."/>
            <person name="Hamelin R.C."/>
            <person name="Grigoriev I.V."/>
            <person name="Szabo L.J."/>
            <person name="Martin F."/>
        </authorList>
    </citation>
    <scope>NUCLEOTIDE SEQUENCE [LARGE SCALE GENOMIC DNA]</scope>
    <source>
        <strain evidence="7">98AG31 / pathotype 3-4-7</strain>
    </source>
</reference>
<name>F4R6Q1_MELLP</name>
<dbReference type="GO" id="GO:0019413">
    <property type="term" value="P:acetate biosynthetic process"/>
    <property type="evidence" value="ECO:0007669"/>
    <property type="project" value="UniProtKB-ARBA"/>
</dbReference>
<dbReference type="EMBL" id="GL883091">
    <property type="protein sequence ID" value="EGG11917.1"/>
    <property type="molecule type" value="Genomic_DNA"/>
</dbReference>
<dbReference type="InterPro" id="IPR016162">
    <property type="entry name" value="Ald_DH_N"/>
</dbReference>
<dbReference type="KEGG" id="mlr:MELLADRAFT_101708"/>
<evidence type="ECO:0000259" key="5">
    <source>
        <dbReference type="Pfam" id="PF00171"/>
    </source>
</evidence>
<dbReference type="HOGENOM" id="CLU_005391_0_1_1"/>
<dbReference type="OrthoDB" id="310895at2759"/>
<dbReference type="Gene3D" id="3.40.605.10">
    <property type="entry name" value="Aldehyde Dehydrogenase, Chain A, domain 1"/>
    <property type="match status" value="1"/>
</dbReference>
<dbReference type="InterPro" id="IPR016161">
    <property type="entry name" value="Ald_DH/histidinol_DH"/>
</dbReference>
<evidence type="ECO:0000256" key="3">
    <source>
        <dbReference type="PROSITE-ProRule" id="PRU10007"/>
    </source>
</evidence>
<feature type="domain" description="Aldehyde dehydrogenase" evidence="5">
    <location>
        <begin position="30"/>
        <end position="488"/>
    </location>
</feature>
<dbReference type="Proteomes" id="UP000001072">
    <property type="component" value="Unassembled WGS sequence"/>
</dbReference>
<dbReference type="FunFam" id="3.40.309.10:FF:000001">
    <property type="entry name" value="Mitochondrial aldehyde dehydrogenase 2"/>
    <property type="match status" value="1"/>
</dbReference>
<evidence type="ECO:0000313" key="6">
    <source>
        <dbReference type="EMBL" id="EGG11917.1"/>
    </source>
</evidence>
<dbReference type="GO" id="GO:0004030">
    <property type="term" value="F:aldehyde dehydrogenase [NAD(P)+] activity"/>
    <property type="evidence" value="ECO:0007669"/>
    <property type="project" value="UniProtKB-ARBA"/>
</dbReference>
<keyword evidence="7" id="KW-1185">Reference proteome</keyword>